<keyword evidence="2" id="KW-0201">Cytochrome c-type biogenesis</keyword>
<dbReference type="InterPro" id="IPR013766">
    <property type="entry name" value="Thioredoxin_domain"/>
</dbReference>
<evidence type="ECO:0000256" key="1">
    <source>
        <dbReference type="ARBA" id="ARBA00004196"/>
    </source>
</evidence>
<sequence length="340" mass="38297">MKKIIWLIVALPLLVISCKNNNKVGDYVAIKGKLKSGDVEKITIQGRGYSKDIEVDKNGAFSDTLKITNGVFAMVNGNDRITLFLKNGYNLNLEFKGDKFSDGIVYTGKGAVTNNFMEDKRSFYMSDLANPKTYFKLDKEAYKAKVAEAKSILKGFKDKAKNLDSIIDKADARNDAMFFGYIDSNYEKMHSNMVKFAKGKVSPVFKNYENSNGGTTSLKDLRGKYVYLDIWATWCAPCKAEIPYLKALEKEFRGKNIEFVSISVDKPNAHKTWKEMVKNEELGGIQLFADNNFESEFIVEYGINSIPRFILLDPEGNIVDADAVRPSNPKLKELLKELGI</sequence>
<accession>A0A0X8G5P7</accession>
<proteinExistence type="predicted"/>
<dbReference type="EMBL" id="CP013355">
    <property type="protein sequence ID" value="AMC10519.1"/>
    <property type="molecule type" value="Genomic_DNA"/>
</dbReference>
<dbReference type="PROSITE" id="PS51257">
    <property type="entry name" value="PROKAR_LIPOPROTEIN"/>
    <property type="match status" value="1"/>
</dbReference>
<reference evidence="6 7" key="2">
    <citation type="journal article" date="2016" name="Int. J. Syst. Evol. Microbiol.">
        <title>Lutibacter profundi sp. nov., isolated from a deep-sea hydrothermal system on the Arctic Mid-Ocean Ridge and emended description of the genus Lutibacter.</title>
        <authorList>
            <person name="Le Moine Bauer S."/>
            <person name="Roalkvam I."/>
            <person name="Steen I.H."/>
            <person name="Dahle H."/>
        </authorList>
    </citation>
    <scope>NUCLEOTIDE SEQUENCE [LARGE SCALE GENOMIC DNA]</scope>
    <source>
        <strain evidence="6 7">LP1</strain>
    </source>
</reference>
<comment type="subcellular location">
    <subcellularLocation>
        <location evidence="1">Cell envelope</location>
    </subcellularLocation>
</comment>
<dbReference type="CDD" id="cd02966">
    <property type="entry name" value="TlpA_like_family"/>
    <property type="match status" value="1"/>
</dbReference>
<dbReference type="PROSITE" id="PS51352">
    <property type="entry name" value="THIOREDOXIN_2"/>
    <property type="match status" value="1"/>
</dbReference>
<reference evidence="7" key="1">
    <citation type="submission" date="2015-12" db="EMBL/GenBank/DDBJ databases">
        <title>Complete genome sequence of Lutibacter profundus strain LP1.</title>
        <authorList>
            <person name="Wissuwa J."/>
            <person name="Le Moine Bauer S."/>
            <person name="Stokke R."/>
            <person name="Dahle H."/>
            <person name="Steen I.H."/>
        </authorList>
    </citation>
    <scope>NUCLEOTIDE SEQUENCE [LARGE SCALE GENOMIC DNA]</scope>
    <source>
        <strain evidence="7">LP1</strain>
    </source>
</reference>
<dbReference type="GO" id="GO:0016491">
    <property type="term" value="F:oxidoreductase activity"/>
    <property type="evidence" value="ECO:0007669"/>
    <property type="project" value="InterPro"/>
</dbReference>
<dbReference type="PATRIC" id="fig|1622118.3.peg.913"/>
<keyword evidence="7" id="KW-1185">Reference proteome</keyword>
<dbReference type="GO" id="GO:0017004">
    <property type="term" value="P:cytochrome complex assembly"/>
    <property type="evidence" value="ECO:0007669"/>
    <property type="project" value="UniProtKB-KW"/>
</dbReference>
<keyword evidence="4" id="KW-0676">Redox-active center</keyword>
<feature type="domain" description="Thioredoxin" evidence="5">
    <location>
        <begin position="196"/>
        <end position="340"/>
    </location>
</feature>
<evidence type="ECO:0000256" key="2">
    <source>
        <dbReference type="ARBA" id="ARBA00022748"/>
    </source>
</evidence>
<dbReference type="Pfam" id="PF00578">
    <property type="entry name" value="AhpC-TSA"/>
    <property type="match status" value="1"/>
</dbReference>
<evidence type="ECO:0000313" key="7">
    <source>
        <dbReference type="Proteomes" id="UP000059672"/>
    </source>
</evidence>
<protein>
    <recommendedName>
        <fullName evidence="5">Thioredoxin domain-containing protein</fullName>
    </recommendedName>
</protein>
<keyword evidence="3" id="KW-1015">Disulfide bond</keyword>
<dbReference type="RefSeq" id="WP_068206623.1">
    <property type="nucleotide sequence ID" value="NZ_CP013355.1"/>
</dbReference>
<dbReference type="AlphaFoldDB" id="A0A0X8G5P7"/>
<evidence type="ECO:0000256" key="4">
    <source>
        <dbReference type="ARBA" id="ARBA00023284"/>
    </source>
</evidence>
<evidence type="ECO:0000256" key="3">
    <source>
        <dbReference type="ARBA" id="ARBA00023157"/>
    </source>
</evidence>
<dbReference type="OrthoDB" id="743079at2"/>
<dbReference type="GO" id="GO:0016209">
    <property type="term" value="F:antioxidant activity"/>
    <property type="evidence" value="ECO:0007669"/>
    <property type="project" value="InterPro"/>
</dbReference>
<dbReference type="InterPro" id="IPR050553">
    <property type="entry name" value="Thioredoxin_ResA/DsbE_sf"/>
</dbReference>
<dbReference type="PANTHER" id="PTHR42852">
    <property type="entry name" value="THIOL:DISULFIDE INTERCHANGE PROTEIN DSBE"/>
    <property type="match status" value="1"/>
</dbReference>
<dbReference type="GO" id="GO:0030313">
    <property type="term" value="C:cell envelope"/>
    <property type="evidence" value="ECO:0007669"/>
    <property type="project" value="UniProtKB-SubCell"/>
</dbReference>
<dbReference type="KEGG" id="lut:Lupro_04345"/>
<organism evidence="6 7">
    <name type="scientific">Lutibacter profundi</name>
    <dbReference type="NCBI Taxonomy" id="1622118"/>
    <lineage>
        <taxon>Bacteria</taxon>
        <taxon>Pseudomonadati</taxon>
        <taxon>Bacteroidota</taxon>
        <taxon>Flavobacteriia</taxon>
        <taxon>Flavobacteriales</taxon>
        <taxon>Flavobacteriaceae</taxon>
        <taxon>Lutibacter</taxon>
    </lineage>
</organism>
<evidence type="ECO:0000259" key="5">
    <source>
        <dbReference type="PROSITE" id="PS51352"/>
    </source>
</evidence>
<name>A0A0X8G5P7_9FLAO</name>
<evidence type="ECO:0000313" key="6">
    <source>
        <dbReference type="EMBL" id="AMC10519.1"/>
    </source>
</evidence>
<dbReference type="SUPFAM" id="SSF52833">
    <property type="entry name" value="Thioredoxin-like"/>
    <property type="match status" value="1"/>
</dbReference>
<dbReference type="Proteomes" id="UP000059672">
    <property type="component" value="Chromosome"/>
</dbReference>
<dbReference type="PANTHER" id="PTHR42852:SF6">
    <property type="entry name" value="THIOL:DISULFIDE INTERCHANGE PROTEIN DSBE"/>
    <property type="match status" value="1"/>
</dbReference>
<dbReference type="Gene3D" id="3.40.30.10">
    <property type="entry name" value="Glutaredoxin"/>
    <property type="match status" value="1"/>
</dbReference>
<gene>
    <name evidence="6" type="ORF">Lupro_04345</name>
</gene>
<dbReference type="STRING" id="1622118.Lupro_04345"/>
<dbReference type="InterPro" id="IPR000866">
    <property type="entry name" value="AhpC/TSA"/>
</dbReference>
<dbReference type="InterPro" id="IPR036249">
    <property type="entry name" value="Thioredoxin-like_sf"/>
</dbReference>